<evidence type="ECO:0000256" key="1">
    <source>
        <dbReference type="ARBA" id="ARBA00001760"/>
    </source>
</evidence>
<evidence type="ECO:0000256" key="16">
    <source>
        <dbReference type="ARBA" id="ARBA00023145"/>
    </source>
</evidence>
<organism evidence="20">
    <name type="scientific">Penaeus merguiensis</name>
    <name type="common">Banana prawn</name>
    <name type="synonym">Fenneropenaeus merguiensis</name>
    <dbReference type="NCBI Taxonomy" id="71412"/>
    <lineage>
        <taxon>Eukaryota</taxon>
        <taxon>Metazoa</taxon>
        <taxon>Ecdysozoa</taxon>
        <taxon>Arthropoda</taxon>
        <taxon>Crustacea</taxon>
        <taxon>Multicrustacea</taxon>
        <taxon>Malacostraca</taxon>
        <taxon>Eumalacostraca</taxon>
        <taxon>Eucarida</taxon>
        <taxon>Decapoda</taxon>
        <taxon>Dendrobranchiata</taxon>
        <taxon>Penaeoidea</taxon>
        <taxon>Penaeidae</taxon>
        <taxon>Penaeus</taxon>
    </lineage>
</organism>
<comment type="subcellular location">
    <subcellularLocation>
        <location evidence="3">Mitochondrion intermembrane space</location>
        <topology evidence="3">Single-pass membrane protein</topology>
    </subcellularLocation>
    <subcellularLocation>
        <location evidence="2">Mitochondrion membrane</location>
        <topology evidence="2">Single-pass membrane protein</topology>
    </subcellularLocation>
</comment>
<dbReference type="PRINTS" id="PR00834">
    <property type="entry name" value="PROTEASES2C"/>
</dbReference>
<dbReference type="Pfam" id="PF17820">
    <property type="entry name" value="PDZ_6"/>
    <property type="match status" value="1"/>
</dbReference>
<comment type="function">
    <text evidence="18">Serine protease that shows proteolytic activity against a non-specific substrate beta-casein. Promotes or induces cell death either by direct binding to and inhibition of BIRC proteins (also called inhibitor of apoptosis proteins, IAPs), leading to an increase in caspase activity, or by a BIRC inhibition-independent, caspase-independent and serine protease activity-dependent mechanism. Can antagonize antiapoptotic activity of th/Diap1 by directly inducing the degradation of th/Diap1.</text>
</comment>
<dbReference type="EMBL" id="PP916048">
    <property type="protein sequence ID" value="XBY85999.1"/>
    <property type="molecule type" value="mRNA"/>
</dbReference>
<keyword evidence="13" id="KW-1133">Transmembrane helix</keyword>
<dbReference type="GO" id="GO:0005758">
    <property type="term" value="C:mitochondrial intermembrane space"/>
    <property type="evidence" value="ECO:0007669"/>
    <property type="project" value="UniProtKB-SubCell"/>
</dbReference>
<dbReference type="GO" id="GO:0043065">
    <property type="term" value="P:positive regulation of apoptotic process"/>
    <property type="evidence" value="ECO:0007669"/>
    <property type="project" value="TreeGrafter"/>
</dbReference>
<reference evidence="20" key="1">
    <citation type="submission" date="2024-06" db="EMBL/GenBank/DDBJ databases">
        <authorList>
            <person name="Rattanaporn O."/>
            <person name="Khorha K."/>
            <person name="Rodruksa S."/>
        </authorList>
    </citation>
    <scope>NUCLEOTIDE SEQUENCE</scope>
    <source>
        <tissue evidence="20">Hepatopancreas</tissue>
    </source>
</reference>
<dbReference type="PANTHER" id="PTHR22939:SF129">
    <property type="entry name" value="SERINE PROTEASE HTRA2, MITOCHONDRIAL"/>
    <property type="match status" value="1"/>
</dbReference>
<evidence type="ECO:0000256" key="3">
    <source>
        <dbReference type="ARBA" id="ARBA00004375"/>
    </source>
</evidence>
<dbReference type="InterPro" id="IPR036034">
    <property type="entry name" value="PDZ_sf"/>
</dbReference>
<comment type="catalytic activity">
    <reaction evidence="1">
        <text>Cleavage of non-polar aliphatic amino-acids at the P1 position, with a preference for Val, Ile and Met. At the P2 and P3 positions, Arg is selected most strongly with a secondary preference for other hydrophilic residues.</text>
        <dbReference type="EC" id="3.4.21.108"/>
    </reaction>
</comment>
<accession>A0AAU7YF99</accession>
<dbReference type="EC" id="3.4.21.108" evidence="5"/>
<keyword evidence="12" id="KW-0809">Transit peptide</keyword>
<keyword evidence="15" id="KW-0472">Membrane</keyword>
<dbReference type="AlphaFoldDB" id="A0AAU7YF99"/>
<dbReference type="InterPro" id="IPR001478">
    <property type="entry name" value="PDZ"/>
</dbReference>
<keyword evidence="10" id="KW-0378">Hydrolase</keyword>
<evidence type="ECO:0000313" key="20">
    <source>
        <dbReference type="EMBL" id="XBY85999.1"/>
    </source>
</evidence>
<evidence type="ECO:0000256" key="12">
    <source>
        <dbReference type="ARBA" id="ARBA00022946"/>
    </source>
</evidence>
<evidence type="ECO:0000256" key="5">
    <source>
        <dbReference type="ARBA" id="ARBA00013033"/>
    </source>
</evidence>
<dbReference type="SUPFAM" id="SSF50156">
    <property type="entry name" value="PDZ domain-like"/>
    <property type="match status" value="1"/>
</dbReference>
<evidence type="ECO:0000256" key="13">
    <source>
        <dbReference type="ARBA" id="ARBA00022989"/>
    </source>
</evidence>
<name>A0AAU7YF99_PENME</name>
<evidence type="ECO:0000256" key="6">
    <source>
        <dbReference type="ARBA" id="ARBA00016929"/>
    </source>
</evidence>
<evidence type="ECO:0000256" key="18">
    <source>
        <dbReference type="ARBA" id="ARBA00035606"/>
    </source>
</evidence>
<keyword evidence="16" id="KW-0865">Zymogen</keyword>
<evidence type="ECO:0000256" key="9">
    <source>
        <dbReference type="ARBA" id="ARBA00022703"/>
    </source>
</evidence>
<dbReference type="PROSITE" id="PS50106">
    <property type="entry name" value="PDZ"/>
    <property type="match status" value="1"/>
</dbReference>
<dbReference type="GO" id="GO:0006915">
    <property type="term" value="P:apoptotic process"/>
    <property type="evidence" value="ECO:0007669"/>
    <property type="project" value="UniProtKB-KW"/>
</dbReference>
<dbReference type="SUPFAM" id="SSF50494">
    <property type="entry name" value="Trypsin-like serine proteases"/>
    <property type="match status" value="1"/>
</dbReference>
<dbReference type="InterPro" id="IPR001940">
    <property type="entry name" value="Peptidase_S1C"/>
</dbReference>
<keyword evidence="11" id="KW-0720">Serine protease</keyword>
<dbReference type="GO" id="GO:0007005">
    <property type="term" value="P:mitochondrion organization"/>
    <property type="evidence" value="ECO:0007669"/>
    <property type="project" value="UniProtKB-ARBA"/>
</dbReference>
<dbReference type="FunFam" id="2.40.10.120:FF:000004">
    <property type="entry name" value="Serine protease HTRA2, mitochondrial"/>
    <property type="match status" value="1"/>
</dbReference>
<dbReference type="GO" id="GO:0004252">
    <property type="term" value="F:serine-type endopeptidase activity"/>
    <property type="evidence" value="ECO:0007669"/>
    <property type="project" value="InterPro"/>
</dbReference>
<dbReference type="SMART" id="SM00228">
    <property type="entry name" value="PDZ"/>
    <property type="match status" value="1"/>
</dbReference>
<evidence type="ECO:0000256" key="17">
    <source>
        <dbReference type="ARBA" id="ARBA00029644"/>
    </source>
</evidence>
<evidence type="ECO:0000256" key="4">
    <source>
        <dbReference type="ARBA" id="ARBA00010541"/>
    </source>
</evidence>
<dbReference type="SMR" id="A0AAU7YF99"/>
<comment type="similarity">
    <text evidence="4">Belongs to the peptidase S1C family.</text>
</comment>
<dbReference type="PANTHER" id="PTHR22939">
    <property type="entry name" value="SERINE PROTEASE FAMILY S1C HTRA-RELATED"/>
    <property type="match status" value="1"/>
</dbReference>
<keyword evidence="8" id="KW-0812">Transmembrane</keyword>
<dbReference type="Gene3D" id="2.30.42.10">
    <property type="match status" value="1"/>
</dbReference>
<protein>
    <recommendedName>
        <fullName evidence="6">Serine protease HTRA2, mitochondrial</fullName>
        <ecNumber evidence="5">3.4.21.108</ecNumber>
    </recommendedName>
    <alternativeName>
        <fullName evidence="17">High temperature requirement protein A2</fullName>
    </alternativeName>
</protein>
<evidence type="ECO:0000256" key="2">
    <source>
        <dbReference type="ARBA" id="ARBA00004304"/>
    </source>
</evidence>
<keyword evidence="9" id="KW-0053">Apoptosis</keyword>
<evidence type="ECO:0000256" key="14">
    <source>
        <dbReference type="ARBA" id="ARBA00023128"/>
    </source>
</evidence>
<dbReference type="InterPro" id="IPR041489">
    <property type="entry name" value="PDZ_6"/>
</dbReference>
<keyword evidence="7" id="KW-0645">Protease</keyword>
<dbReference type="GO" id="GO:0031966">
    <property type="term" value="C:mitochondrial membrane"/>
    <property type="evidence" value="ECO:0007669"/>
    <property type="project" value="UniProtKB-SubCell"/>
</dbReference>
<dbReference type="Gene3D" id="2.40.10.120">
    <property type="match status" value="1"/>
</dbReference>
<evidence type="ECO:0000256" key="8">
    <source>
        <dbReference type="ARBA" id="ARBA00022692"/>
    </source>
</evidence>
<dbReference type="GO" id="GO:0006508">
    <property type="term" value="P:proteolysis"/>
    <property type="evidence" value="ECO:0007669"/>
    <property type="project" value="UniProtKB-KW"/>
</dbReference>
<evidence type="ECO:0000256" key="10">
    <source>
        <dbReference type="ARBA" id="ARBA00022801"/>
    </source>
</evidence>
<feature type="domain" description="PDZ" evidence="19">
    <location>
        <begin position="330"/>
        <end position="435"/>
    </location>
</feature>
<keyword evidence="14" id="KW-0496">Mitochondrion</keyword>
<dbReference type="Pfam" id="PF13365">
    <property type="entry name" value="Trypsin_2"/>
    <property type="match status" value="1"/>
</dbReference>
<evidence type="ECO:0000256" key="11">
    <source>
        <dbReference type="ARBA" id="ARBA00022825"/>
    </source>
</evidence>
<evidence type="ECO:0000256" key="7">
    <source>
        <dbReference type="ARBA" id="ARBA00022670"/>
    </source>
</evidence>
<sequence length="445" mass="47873">MPFMRRFGSVIAQSWATKHQKHYVASLQSLSRNASHTVSAAKDCQKGNDRNSNHGSSYTRTALGLGAGLIVGATAKTLYDERTKDKEFPKGILPAVQASSPLPPEDVSVAGNGGTSPFFRKRDMYNFVADAVEKASGGVVFISINDTRRHIIRQSQHLSNGSGFIVSEDGLILTNAHVVSNFPKSVEIKVRLIDGKEYSAVVEEIDTASDLALLRINCKGLTPLKLGNSSGVRPGEFVAALGCPLSLSNSVTLGVVSSADRGSVELGLRGKDMQYIQTDAAITFGNSGGPLINLDGEVIGINSMTVTSGISFAIPVDHAKEFMKKAEKKRVDLAKYPKPSTSQRRYLGVTMLTLTKSILQELQSRGGPMSSIPSDITQGVFIWKVVVGSPAYQSGLIPGDIITHINNEPVASSRDVYRSLEHKGDLVMVVVRNGQRYKVIVSPEE</sequence>
<evidence type="ECO:0000256" key="15">
    <source>
        <dbReference type="ARBA" id="ARBA00023136"/>
    </source>
</evidence>
<dbReference type="InterPro" id="IPR009003">
    <property type="entry name" value="Peptidase_S1_PA"/>
</dbReference>
<evidence type="ECO:0000259" key="19">
    <source>
        <dbReference type="PROSITE" id="PS50106"/>
    </source>
</evidence>
<proteinExistence type="evidence at transcript level"/>